<sequence>MKFTKLTGVALVAALAFTGVQSASAAPEASQGLSADDRAQLTTFLTDGGVTAETTATLLKKLEDGQMWDSLAGGTVVSTDSSESATAYDTVTTYADGSISVTSLEKGVPAATGAITPFAVSGCTTKNTGTLRTSRNCTASERRGVVNMSFKVGYDQRFSASDLAYVTGASLLAPTNASVTTIGGTYSIRNFGRTKTTASAGSPATARLTVDFQCVGGWCANTTWMQVNVPINTYTLAYTTHN</sequence>
<feature type="signal peptide" evidence="1">
    <location>
        <begin position="1"/>
        <end position="25"/>
    </location>
</feature>
<reference evidence="2 3" key="1">
    <citation type="submission" date="2016-06" db="EMBL/GenBank/DDBJ databases">
        <title>Genome sequence of Oerskovia enterophila DSM 43852.</title>
        <authorList>
            <person name="Poehlein A."/>
            <person name="Jag V."/>
            <person name="Bengelsdorf F.R."/>
            <person name="Daniel R."/>
            <person name="Duerre P."/>
        </authorList>
    </citation>
    <scope>NUCLEOTIDE SEQUENCE [LARGE SCALE GENOMIC DNA]</scope>
    <source>
        <strain evidence="2 3">DSM 43852</strain>
    </source>
</reference>
<evidence type="ECO:0000313" key="2">
    <source>
        <dbReference type="EMBL" id="OCI32794.1"/>
    </source>
</evidence>
<evidence type="ECO:0000256" key="1">
    <source>
        <dbReference type="SAM" id="SignalP"/>
    </source>
</evidence>
<accession>A0ABX2Y8E8</accession>
<dbReference type="EMBL" id="MAQA01000003">
    <property type="protein sequence ID" value="OCI32794.1"/>
    <property type="molecule type" value="Genomic_DNA"/>
</dbReference>
<name>A0ABX2Y8E8_9CELL</name>
<comment type="caution">
    <text evidence="2">The sequence shown here is derived from an EMBL/GenBank/DDBJ whole genome shotgun (WGS) entry which is preliminary data.</text>
</comment>
<feature type="chain" id="PRO_5046994257" evidence="1">
    <location>
        <begin position="26"/>
        <end position="242"/>
    </location>
</feature>
<dbReference type="RefSeq" id="WP_068623949.1">
    <property type="nucleotide sequence ID" value="NZ_MAQA01000003.1"/>
</dbReference>
<gene>
    <name evidence="2" type="ORF">OERS_03860</name>
</gene>
<keyword evidence="3" id="KW-1185">Reference proteome</keyword>
<dbReference type="Proteomes" id="UP000093412">
    <property type="component" value="Unassembled WGS sequence"/>
</dbReference>
<proteinExistence type="predicted"/>
<protein>
    <submittedName>
        <fullName evidence="2">Uncharacterized protein</fullName>
    </submittedName>
</protein>
<evidence type="ECO:0000313" key="3">
    <source>
        <dbReference type="Proteomes" id="UP000093412"/>
    </source>
</evidence>
<keyword evidence="1" id="KW-0732">Signal</keyword>
<organism evidence="2 3">
    <name type="scientific">Oerskovia enterophila</name>
    <dbReference type="NCBI Taxonomy" id="43678"/>
    <lineage>
        <taxon>Bacteria</taxon>
        <taxon>Bacillati</taxon>
        <taxon>Actinomycetota</taxon>
        <taxon>Actinomycetes</taxon>
        <taxon>Micrococcales</taxon>
        <taxon>Cellulomonadaceae</taxon>
        <taxon>Oerskovia</taxon>
    </lineage>
</organism>